<proteinExistence type="predicted"/>
<dbReference type="InterPro" id="IPR007383">
    <property type="entry name" value="DUF445"/>
</dbReference>
<feature type="transmembrane region" description="Helical" evidence="1">
    <location>
        <begin position="399"/>
        <end position="417"/>
    </location>
</feature>
<name>A0A437M3Y2_9PROT</name>
<sequence>MTQDHDAELRQSLNRHRAFATFLLILMVGLVVLAYRLPEGPATALLAAAAQAGVVGGIADWFAVTALFRRPLGLPIPHTAIIPAQKERLGRGLGRFIAGQVFTENELRRLLSGLDLASVLRGFLTDPASTRPAAQALSGIMPRIVATLEDGRARRLLIRLLPRMAGGPGTAQVVARALRAMMASGRHQAVLDAAVTALRQGLRGKEDQLREAIARRVRDEGGAVVGWMAGAYTARKILAVINTELDRMEAPDSAIRQAIEAWIIAEIEKLETDPDRAAAFGKAVGNALKHEAVALWLGDVWDRLRAALLADAARPDGRTVQIIESGLANAGALLAEDQGARDRVNAALIGALMALVPSAQGRLAGFVEGIVGRWDSAELVSKIELRVGRDLQYVRMNGTLVGFLAGGVLHLVIQALAGRVVH</sequence>
<keyword evidence="1" id="KW-1133">Transmembrane helix</keyword>
<feature type="transmembrane region" description="Helical" evidence="1">
    <location>
        <begin position="43"/>
        <end position="68"/>
    </location>
</feature>
<dbReference type="EMBL" id="SACL01000007">
    <property type="protein sequence ID" value="RVT92184.1"/>
    <property type="molecule type" value="Genomic_DNA"/>
</dbReference>
<dbReference type="GO" id="GO:0005886">
    <property type="term" value="C:plasma membrane"/>
    <property type="evidence" value="ECO:0007669"/>
    <property type="project" value="TreeGrafter"/>
</dbReference>
<organism evidence="2 3">
    <name type="scientific">Rhodovarius crocodyli</name>
    <dbReference type="NCBI Taxonomy" id="1979269"/>
    <lineage>
        <taxon>Bacteria</taxon>
        <taxon>Pseudomonadati</taxon>
        <taxon>Pseudomonadota</taxon>
        <taxon>Alphaproteobacteria</taxon>
        <taxon>Acetobacterales</taxon>
        <taxon>Roseomonadaceae</taxon>
        <taxon>Rhodovarius</taxon>
    </lineage>
</organism>
<protein>
    <submittedName>
        <fullName evidence="2">DUF445 domain-containing protein</fullName>
    </submittedName>
</protein>
<dbReference type="OrthoDB" id="9769590at2"/>
<keyword evidence="3" id="KW-1185">Reference proteome</keyword>
<dbReference type="RefSeq" id="WP_127789038.1">
    <property type="nucleotide sequence ID" value="NZ_SACL01000007.1"/>
</dbReference>
<evidence type="ECO:0000256" key="1">
    <source>
        <dbReference type="SAM" id="Phobius"/>
    </source>
</evidence>
<dbReference type="Proteomes" id="UP000282957">
    <property type="component" value="Unassembled WGS sequence"/>
</dbReference>
<keyword evidence="1" id="KW-0472">Membrane</keyword>
<evidence type="ECO:0000313" key="3">
    <source>
        <dbReference type="Proteomes" id="UP000282957"/>
    </source>
</evidence>
<comment type="caution">
    <text evidence="2">The sequence shown here is derived from an EMBL/GenBank/DDBJ whole genome shotgun (WGS) entry which is preliminary data.</text>
</comment>
<reference evidence="2 3" key="1">
    <citation type="submission" date="2019-01" db="EMBL/GenBank/DDBJ databases">
        <authorList>
            <person name="Chen W.-M."/>
        </authorList>
    </citation>
    <scope>NUCLEOTIDE SEQUENCE [LARGE SCALE GENOMIC DNA]</scope>
    <source>
        <strain evidence="2 3">CCP-6</strain>
    </source>
</reference>
<dbReference type="AlphaFoldDB" id="A0A437M3Y2"/>
<feature type="transmembrane region" description="Helical" evidence="1">
    <location>
        <begin position="18"/>
        <end position="37"/>
    </location>
</feature>
<dbReference type="PANTHER" id="PTHR38442">
    <property type="entry name" value="INNER MEMBRANE PROTEIN-RELATED"/>
    <property type="match status" value="1"/>
</dbReference>
<accession>A0A437M3Y2</accession>
<dbReference type="PANTHER" id="PTHR38442:SF1">
    <property type="entry name" value="INNER MEMBRANE PROTEIN"/>
    <property type="match status" value="1"/>
</dbReference>
<keyword evidence="1" id="KW-0812">Transmembrane</keyword>
<gene>
    <name evidence="2" type="ORF">EOD42_18380</name>
</gene>
<evidence type="ECO:0000313" key="2">
    <source>
        <dbReference type="EMBL" id="RVT92184.1"/>
    </source>
</evidence>
<dbReference type="Pfam" id="PF04286">
    <property type="entry name" value="DUF445"/>
    <property type="match status" value="1"/>
</dbReference>